<organism evidence="1 2">
    <name type="scientific">Citrus sinensis</name>
    <name type="common">Sweet orange</name>
    <name type="synonym">Citrus aurantium var. sinensis</name>
    <dbReference type="NCBI Taxonomy" id="2711"/>
    <lineage>
        <taxon>Eukaryota</taxon>
        <taxon>Viridiplantae</taxon>
        <taxon>Streptophyta</taxon>
        <taxon>Embryophyta</taxon>
        <taxon>Tracheophyta</taxon>
        <taxon>Spermatophyta</taxon>
        <taxon>Magnoliopsida</taxon>
        <taxon>eudicotyledons</taxon>
        <taxon>Gunneridae</taxon>
        <taxon>Pentapetalae</taxon>
        <taxon>rosids</taxon>
        <taxon>malvids</taxon>
        <taxon>Sapindales</taxon>
        <taxon>Rutaceae</taxon>
        <taxon>Aurantioideae</taxon>
        <taxon>Citrus</taxon>
    </lineage>
</organism>
<evidence type="ECO:0000313" key="1">
    <source>
        <dbReference type="EMBL" id="KAH9697535.1"/>
    </source>
</evidence>
<protein>
    <submittedName>
        <fullName evidence="1">Endonuclease</fullName>
    </submittedName>
</protein>
<dbReference type="Proteomes" id="UP000829398">
    <property type="component" value="Chromosome 8"/>
</dbReference>
<keyword evidence="1" id="KW-0540">Nuclease</keyword>
<name>A0ACB8IMI5_CITSI</name>
<proteinExistence type="predicted"/>
<reference evidence="2" key="1">
    <citation type="journal article" date="2023" name="Hortic. Res.">
        <title>A chromosome-level phased genome enabling allele-level studies in sweet orange: a case study on citrus Huanglongbing tolerance.</title>
        <authorList>
            <person name="Wu B."/>
            <person name="Yu Q."/>
            <person name="Deng Z."/>
            <person name="Duan Y."/>
            <person name="Luo F."/>
            <person name="Gmitter F. Jr."/>
        </authorList>
    </citation>
    <scope>NUCLEOTIDE SEQUENCE [LARGE SCALE GENOMIC DNA]</scope>
    <source>
        <strain evidence="2">cv. Valencia</strain>
    </source>
</reference>
<evidence type="ECO:0000313" key="2">
    <source>
        <dbReference type="Proteomes" id="UP000829398"/>
    </source>
</evidence>
<sequence>MANPSSTLQEGALGVEVPEQARGREEGGHGQPKSRGKSKAPSMDALEPRVATLETSMAAVQDILDMLEERVDGLEGEYGEFTLRAVRAEVDEVCSDWAWHKRTLTPSPAAVPASSSDARRIDVPKPDTYDGACNAIVGDNFLFGLEQYFDAVGVRDDASKVGTKPTFLRGSAQLWWRRKYGEMGKGTCAISTWAEFQQELCKHFAPSNAEKEARARLRRLKKTGSVCDYINDFTTLMLEISDMSNKDSLFYFQDGLKDWAKTELDRLGVQTLDDAIAITESLSDYSAQPKDKRPSHGKGGGEGRKDKDRNRKEWGQKKPPTSKSGQSKIEKQQPPKPRSPCFICNGPHWVRDCPEKKSLSALAAQLKGDSPSIPEEPQPRVGSLKRLGALESCPPTATRKGLVYVSATVNGQAVRALLDTRATHNFISEEEAKRLALKVTKDGGTMKAVNSPAKPIAGTAQGVRVTLGTWSGKLNFSIVPMDDFKMVLGMEFFDRVHAFPLPATNSLSILDGSMACMVPAERSKTADKPLSAMQFKKAFRKDPSFLVSIREVTNEEDREDLPRQNPPLIQAVLDEFKDAMPPKLPKKLPPSREVEHEIELEQGVKPPALAPYRMAPPELEELRRQLKELLDAGYIRPSKAPFGAPVLFQKKKDGSLRMCIDYRALNKITIKNKYPIPLIADLFDQLGSTRYFTKLDLRSGYYQVRIAKGDEPKTAYVTRYGSFEFLVMPFGLTNAPATFCTLMNKVLQPFLDRFVVVYLDDIVVYSTILEEHAQHLQQVLQVLRNNELYLKLEKCSFARREVEFLGHKIADGKLMMEDSKVKAILEWKPPTNVPELRSFLGLVNYYRLFIKGYSAKAAPLTELLKKNRMWHWSKECQHAFGELKKAISEQPVLALPDHTKPFEVQTDASDFAIGGVLMQEGHPIAFESRKLNDMERRYTVQEKEMTAIVHCLRVWLEYKPEKANVVADALGRKAELATLSMSQPKSDLVMRIKEGLQQDPLAKDLLGKVLEGKTRRFWQEEGILLTKGDQLFVPRWGNLRREVIKECHDSKWAGHPGVERMTALVQASYFWPHMRDDIEAYVRTCLMCQQDKADRQLPAGLLEPLPTASRPWESVTMDFISALPKSEGCGSIMVVVDRYSKYATFITAPTDCKADEAARLFFKHIIKLWGVPKSIVSDRDPRFTGRFWTELFKMLGTDLKFSTSFHPQTDGQTERINSLLEMYLRHYPMTPNAIASTYEGKSPTAHKLAREWHEEADITRAYLDKAAQRMKKWAHSRRRHVEYKEVRRYEGPFEVVRCVGKVSYQLQLPPRLKIHPVFHVSLLKPYHGDAGDPSRGKSRRAPTAVVTAIDKDMEYILTDRVIRRRGIPAYNDSTSTTTRRGRREHRWGRIVTGSLSTQATTVAEREKGKFPSQPIPNPKGVHEVGSSSSHQHEEAKSVMTLRRGKLFDKKVEVPTRKTSEPTSLDPVPSQDSSTNDLEESGPPAYIPNAPFPQRLAKIKKGTSTREIIEIFKQVSINIPLLDAIKQVPSYAKFLKDLCTKKRNLHVTKKAFLTEQTSNLLQCKMPQKIKDPGSPTISCVIGNQCFDKALLDLGASVNLLPYSVYMQLGLGELKSTPIILQLADRSMKIPRGIIEDVLIQIDKFYYPVDFIVIDTQHVHDPKKHTSVILGRPFLATADALINCRNGNMQLSFGNMTMELNIFNITKQPQEEDEVVEANMIEELVEDSFIFNHTDDPLEACLTHSDLPFNNDSAIAEVSALLDAPLIMDTTKWKTKSELLPHSEKKIGPSVEAPPKLELKTLPDTMEYAFLGESDTLPVIISSSLDLEQKGKLLGILKEHKEAIGWTITDIKGINLVDCMHRIHLEENAKPIREMQRRLNPNMKEVVRAEVIKLLDAGIIYPISDSSWVSPVQVVPKKSGVTVVTNANNELIHTRVTTGWHVCIDYRKLNSFTRKDHFPLPFIDQMLDRLVGHDFYCFLDEYSGYNHIPIAPEDQEKTTFTCPFGTFAYRRMPFGLCNAPATFQRCMLSIFSDMVERFLEVFMDDFSVYGDSFDECLQHLTLVLQRCKEKNLVLNWEKCHFMVKQGIVLGHIISSKGIEVDKAKVDLISNLPHLQSVKEIRYFLGHAGFYRRFIKDFSKITRPLCNLLVKDAPFIFNESCLDAFAKLKKLLTSSPIIQPPNWNLPFEIMCDASDYTIGAVLGQRLDRVPYVIYYASRTLKDAQLNYSTTEKEMLVVVFALDKFRSYLIGCKVIIFTDHAALKYLLTKKDAKARLIRWVLLLQEFDIEFRDKKGSENVVADHLSRLDLKFILESLPLNESFPDEQLMSVNVVPWFADIVNYLATDEQLMSVNVVPWFADIVNYLATGQIPEHWTKQDRTKFLSKVKDFFWDDPYLFKYCTDQIIRRCVPDNEIQSVISFCHEQACGGHFSAKKTTTKILQCGFYWPTPFHDAYVFCSLCDRCQRMGSISKRNMMPLNLILVVEIFYVWGIDFMGPFPPSFGYQYILVAVHYVSKWVEATPCKTNYHRVVVKFLKSNILSRFGFPRTIISDGGTHLCNKPFKTLLNKYSITHKVATPYHPQTSGQVEISNREIKQILEKTVRPDRKDWSLRLGDALWAYRTAFKTPIGMSPYRLVYGKACHLPVELEHRAYWAIKKFNFDMQQAGSKRGLQLAELEEIRNDAYDNAKIYKQRMKFFHDKHILRKSFTPGQKILLYNSRLHLFPGKLRSRWSGPFIVRTVFPYGAIEIENSKNGDLFKVNGQRLKPFLELRTPEVEEILLDDPVYQD</sequence>
<dbReference type="EMBL" id="CM039177">
    <property type="protein sequence ID" value="KAH9697535.1"/>
    <property type="molecule type" value="Genomic_DNA"/>
</dbReference>
<keyword evidence="1" id="KW-0378">Hydrolase</keyword>
<gene>
    <name evidence="1" type="ORF">KPL71_023645</name>
</gene>
<accession>A0ACB8IMI5</accession>
<keyword evidence="2" id="KW-1185">Reference proteome</keyword>
<comment type="caution">
    <text evidence="1">The sequence shown here is derived from an EMBL/GenBank/DDBJ whole genome shotgun (WGS) entry which is preliminary data.</text>
</comment>
<keyword evidence="1" id="KW-0255">Endonuclease</keyword>